<dbReference type="AlphaFoldDB" id="A0A6A6BA03"/>
<organism evidence="1 2">
    <name type="scientific">Aplosporella prunicola CBS 121167</name>
    <dbReference type="NCBI Taxonomy" id="1176127"/>
    <lineage>
        <taxon>Eukaryota</taxon>
        <taxon>Fungi</taxon>
        <taxon>Dikarya</taxon>
        <taxon>Ascomycota</taxon>
        <taxon>Pezizomycotina</taxon>
        <taxon>Dothideomycetes</taxon>
        <taxon>Dothideomycetes incertae sedis</taxon>
        <taxon>Botryosphaeriales</taxon>
        <taxon>Aplosporellaceae</taxon>
        <taxon>Aplosporella</taxon>
    </lineage>
</organism>
<reference evidence="1" key="1">
    <citation type="journal article" date="2020" name="Stud. Mycol.">
        <title>101 Dothideomycetes genomes: a test case for predicting lifestyles and emergence of pathogens.</title>
        <authorList>
            <person name="Haridas S."/>
            <person name="Albert R."/>
            <person name="Binder M."/>
            <person name="Bloem J."/>
            <person name="Labutti K."/>
            <person name="Salamov A."/>
            <person name="Andreopoulos B."/>
            <person name="Baker S."/>
            <person name="Barry K."/>
            <person name="Bills G."/>
            <person name="Bluhm B."/>
            <person name="Cannon C."/>
            <person name="Castanera R."/>
            <person name="Culley D."/>
            <person name="Daum C."/>
            <person name="Ezra D."/>
            <person name="Gonzalez J."/>
            <person name="Henrissat B."/>
            <person name="Kuo A."/>
            <person name="Liang C."/>
            <person name="Lipzen A."/>
            <person name="Lutzoni F."/>
            <person name="Magnuson J."/>
            <person name="Mondo S."/>
            <person name="Nolan M."/>
            <person name="Ohm R."/>
            <person name="Pangilinan J."/>
            <person name="Park H.-J."/>
            <person name="Ramirez L."/>
            <person name="Alfaro M."/>
            <person name="Sun H."/>
            <person name="Tritt A."/>
            <person name="Yoshinaga Y."/>
            <person name="Zwiers L.-H."/>
            <person name="Turgeon B."/>
            <person name="Goodwin S."/>
            <person name="Spatafora J."/>
            <person name="Crous P."/>
            <person name="Grigoriev I."/>
        </authorList>
    </citation>
    <scope>NUCLEOTIDE SEQUENCE</scope>
    <source>
        <strain evidence="1">CBS 121167</strain>
    </source>
</reference>
<accession>A0A6A6BA03</accession>
<name>A0A6A6BA03_9PEZI</name>
<evidence type="ECO:0000313" key="1">
    <source>
        <dbReference type="EMBL" id="KAF2140193.1"/>
    </source>
</evidence>
<dbReference type="Proteomes" id="UP000799438">
    <property type="component" value="Unassembled WGS sequence"/>
</dbReference>
<gene>
    <name evidence="1" type="ORF">K452DRAFT_52585</name>
</gene>
<keyword evidence="2" id="KW-1185">Reference proteome</keyword>
<proteinExistence type="predicted"/>
<dbReference type="RefSeq" id="XP_033395906.1">
    <property type="nucleotide sequence ID" value="XM_033546792.1"/>
</dbReference>
<sequence length="158" mass="16994">MSGPSDTAHATVKNARPALMAPQPMASVSAPLNRKTAIGKPMRGPTECRPRVAAEMNCLLGAWRRKRRKLRVRRRVLCGGIGALVRIGDGVRGCAVRDGGDVVAGAYCRIGGFVDTWEVGVLFHVGISECCSWEFCGFEHTRRVGVAAASVPTVETRF</sequence>
<dbReference type="GeneID" id="54304299"/>
<protein>
    <submittedName>
        <fullName evidence="1">Uncharacterized protein</fullName>
    </submittedName>
</protein>
<evidence type="ECO:0000313" key="2">
    <source>
        <dbReference type="Proteomes" id="UP000799438"/>
    </source>
</evidence>
<dbReference type="EMBL" id="ML995490">
    <property type="protein sequence ID" value="KAF2140193.1"/>
    <property type="molecule type" value="Genomic_DNA"/>
</dbReference>